<organism evidence="12 13">
    <name type="scientific">Neolewinella aurantiaca</name>
    <dbReference type="NCBI Taxonomy" id="2602767"/>
    <lineage>
        <taxon>Bacteria</taxon>
        <taxon>Pseudomonadati</taxon>
        <taxon>Bacteroidota</taxon>
        <taxon>Saprospiria</taxon>
        <taxon>Saprospirales</taxon>
        <taxon>Lewinellaceae</taxon>
        <taxon>Neolewinella</taxon>
    </lineage>
</organism>
<dbReference type="PANTHER" id="PTHR43199">
    <property type="entry name" value="GLUTATHIONE HYDROLASE"/>
    <property type="match status" value="1"/>
</dbReference>
<evidence type="ECO:0000256" key="4">
    <source>
        <dbReference type="ARBA" id="ARBA00022679"/>
    </source>
</evidence>
<evidence type="ECO:0000256" key="5">
    <source>
        <dbReference type="ARBA" id="ARBA00022801"/>
    </source>
</evidence>
<keyword evidence="6 11" id="KW-0865">Zymogen</keyword>
<evidence type="ECO:0000256" key="9">
    <source>
        <dbReference type="PIRSR" id="PIRSR600101-1"/>
    </source>
</evidence>
<keyword evidence="4 11" id="KW-0808">Transferase</keyword>
<dbReference type="GO" id="GO:0103068">
    <property type="term" value="F:leukotriene C4 gamma-glutamyl transferase activity"/>
    <property type="evidence" value="ECO:0007669"/>
    <property type="project" value="UniProtKB-EC"/>
</dbReference>
<comment type="subunit">
    <text evidence="11">This enzyme consists of two polypeptide chains, which are synthesized in precursor form from a single polypeptide.</text>
</comment>
<dbReference type="InterPro" id="IPR043138">
    <property type="entry name" value="GGT_lsub"/>
</dbReference>
<name>A0A5C7FPN1_9BACT</name>
<dbReference type="GO" id="GO:0036374">
    <property type="term" value="F:glutathione hydrolase activity"/>
    <property type="evidence" value="ECO:0007669"/>
    <property type="project" value="UniProtKB-UniRule"/>
</dbReference>
<keyword evidence="13" id="KW-1185">Reference proteome</keyword>
<comment type="pathway">
    <text evidence="11">Sulfur metabolism; glutathione metabolism.</text>
</comment>
<evidence type="ECO:0000256" key="6">
    <source>
        <dbReference type="ARBA" id="ARBA00023145"/>
    </source>
</evidence>
<dbReference type="InterPro" id="IPR055262">
    <property type="entry name" value="GGT_CS"/>
</dbReference>
<dbReference type="InterPro" id="IPR029055">
    <property type="entry name" value="Ntn_hydrolases_N"/>
</dbReference>
<comment type="similarity">
    <text evidence="3 11">Belongs to the gamma-glutamyltransferase family.</text>
</comment>
<feature type="binding site" evidence="10">
    <location>
        <begin position="445"/>
        <end position="446"/>
    </location>
    <ligand>
        <name>L-glutamate</name>
        <dbReference type="ChEBI" id="CHEBI:29985"/>
    </ligand>
</feature>
<dbReference type="Pfam" id="PF01019">
    <property type="entry name" value="G_glu_transpept"/>
    <property type="match status" value="1"/>
</dbReference>
<feature type="active site" description="Nucleophile" evidence="9">
    <location>
        <position position="374"/>
    </location>
</feature>
<dbReference type="Gene3D" id="1.10.246.130">
    <property type="match status" value="1"/>
</dbReference>
<dbReference type="AlphaFoldDB" id="A0A5C7FPN1"/>
<dbReference type="Proteomes" id="UP000321907">
    <property type="component" value="Unassembled WGS sequence"/>
</dbReference>
<evidence type="ECO:0000256" key="2">
    <source>
        <dbReference type="ARBA" id="ARBA00001089"/>
    </source>
</evidence>
<gene>
    <name evidence="12" type="primary">ggt</name>
    <name evidence="12" type="ORF">FUA23_14760</name>
</gene>
<comment type="caution">
    <text evidence="12">The sequence shown here is derived from an EMBL/GenBank/DDBJ whole genome shotgun (WGS) entry which is preliminary data.</text>
</comment>
<keyword evidence="5 11" id="KW-0378">Hydrolase</keyword>
<dbReference type="EMBL" id="VOXD01000023">
    <property type="protein sequence ID" value="TXF88396.1"/>
    <property type="molecule type" value="Genomic_DNA"/>
</dbReference>
<dbReference type="UniPathway" id="UPA00204"/>
<dbReference type="NCBIfam" id="TIGR00066">
    <property type="entry name" value="g_glut_trans"/>
    <property type="match status" value="1"/>
</dbReference>
<feature type="binding site" evidence="10">
    <location>
        <position position="101"/>
    </location>
    <ligand>
        <name>L-glutamate</name>
        <dbReference type="ChEBI" id="CHEBI:29985"/>
    </ligand>
</feature>
<dbReference type="EC" id="2.3.2.2" evidence="11"/>
<dbReference type="SUPFAM" id="SSF56235">
    <property type="entry name" value="N-terminal nucleophile aminohydrolases (Ntn hydrolases)"/>
    <property type="match status" value="1"/>
</dbReference>
<evidence type="ECO:0000256" key="3">
    <source>
        <dbReference type="ARBA" id="ARBA00009381"/>
    </source>
</evidence>
<keyword evidence="11" id="KW-0317">Glutathione biosynthesis</keyword>
<evidence type="ECO:0000256" key="1">
    <source>
        <dbReference type="ARBA" id="ARBA00001049"/>
    </source>
</evidence>
<evidence type="ECO:0000256" key="8">
    <source>
        <dbReference type="ARBA" id="ARBA00047417"/>
    </source>
</evidence>
<dbReference type="RefSeq" id="WP_147931525.1">
    <property type="nucleotide sequence ID" value="NZ_VOXD01000023.1"/>
</dbReference>
<comment type="catalytic activity">
    <reaction evidence="8 11">
        <text>an N-terminal (5-L-glutamyl)-[peptide] + an alpha-amino acid = 5-L-glutamyl amino acid + an N-terminal L-alpha-aminoacyl-[peptide]</text>
        <dbReference type="Rhea" id="RHEA:23904"/>
        <dbReference type="Rhea" id="RHEA-COMP:9780"/>
        <dbReference type="Rhea" id="RHEA-COMP:9795"/>
        <dbReference type="ChEBI" id="CHEBI:77644"/>
        <dbReference type="ChEBI" id="CHEBI:78597"/>
        <dbReference type="ChEBI" id="CHEBI:78599"/>
        <dbReference type="ChEBI" id="CHEBI:78608"/>
        <dbReference type="EC" id="2.3.2.2"/>
    </reaction>
</comment>
<dbReference type="InterPro" id="IPR000101">
    <property type="entry name" value="GGT_peptidase"/>
</dbReference>
<evidence type="ECO:0000256" key="10">
    <source>
        <dbReference type="PIRSR" id="PIRSR600101-2"/>
    </source>
</evidence>
<dbReference type="GO" id="GO:0006751">
    <property type="term" value="P:glutathione catabolic process"/>
    <property type="evidence" value="ECO:0007669"/>
    <property type="project" value="UniProtKB-UniRule"/>
</dbReference>
<proteinExistence type="inferred from homology"/>
<protein>
    <recommendedName>
        <fullName evidence="11">Glutathione hydrolase proenzyme</fullName>
        <ecNumber evidence="11">2.3.2.2</ecNumber>
        <ecNumber evidence="11">3.4.19.13</ecNumber>
    </recommendedName>
    <component>
        <recommendedName>
            <fullName evidence="11">Glutathione hydrolase large chain</fullName>
        </recommendedName>
    </component>
    <component>
        <recommendedName>
            <fullName evidence="11">Glutathione hydrolase small chain</fullName>
        </recommendedName>
    </component>
</protein>
<comment type="catalytic activity">
    <reaction evidence="1 11">
        <text>an S-substituted glutathione + H2O = an S-substituted L-cysteinylglycine + L-glutamate</text>
        <dbReference type="Rhea" id="RHEA:59468"/>
        <dbReference type="ChEBI" id="CHEBI:15377"/>
        <dbReference type="ChEBI" id="CHEBI:29985"/>
        <dbReference type="ChEBI" id="CHEBI:90779"/>
        <dbReference type="ChEBI" id="CHEBI:143103"/>
        <dbReference type="EC" id="3.4.19.13"/>
    </reaction>
</comment>
<feature type="binding site" evidence="10">
    <location>
        <begin position="392"/>
        <end position="394"/>
    </location>
    <ligand>
        <name>L-glutamate</name>
        <dbReference type="ChEBI" id="CHEBI:29985"/>
    </ligand>
</feature>
<dbReference type="OrthoDB" id="9781342at2"/>
<evidence type="ECO:0000256" key="11">
    <source>
        <dbReference type="RuleBase" id="RU368036"/>
    </source>
</evidence>
<keyword evidence="7 11" id="KW-0012">Acyltransferase</keyword>
<evidence type="ECO:0000256" key="7">
    <source>
        <dbReference type="ARBA" id="ARBA00023315"/>
    </source>
</evidence>
<dbReference type="GO" id="GO:0006750">
    <property type="term" value="P:glutathione biosynthetic process"/>
    <property type="evidence" value="ECO:0007669"/>
    <property type="project" value="UniProtKB-KW"/>
</dbReference>
<dbReference type="EC" id="3.4.19.13" evidence="11"/>
<feature type="binding site" evidence="10">
    <location>
        <position position="416"/>
    </location>
    <ligand>
        <name>L-glutamate</name>
        <dbReference type="ChEBI" id="CHEBI:29985"/>
    </ligand>
</feature>
<dbReference type="InterPro" id="IPR043137">
    <property type="entry name" value="GGT_ssub_C"/>
</dbReference>
<feature type="binding site" evidence="10">
    <location>
        <position position="467"/>
    </location>
    <ligand>
        <name>L-glutamate</name>
        <dbReference type="ChEBI" id="CHEBI:29985"/>
    </ligand>
</feature>
<accession>A0A5C7FPN1</accession>
<evidence type="ECO:0000313" key="13">
    <source>
        <dbReference type="Proteomes" id="UP000321907"/>
    </source>
</evidence>
<reference evidence="12 13" key="1">
    <citation type="submission" date="2019-08" db="EMBL/GenBank/DDBJ databases">
        <title>Lewinella sp. strain SSH13 Genome sequencing and assembly.</title>
        <authorList>
            <person name="Kim I."/>
        </authorList>
    </citation>
    <scope>NUCLEOTIDE SEQUENCE [LARGE SCALE GENOMIC DNA]</scope>
    <source>
        <strain evidence="12 13">SSH13</strain>
    </source>
</reference>
<dbReference type="PRINTS" id="PR01210">
    <property type="entry name" value="GGTRANSPTASE"/>
</dbReference>
<sequence length="564" mass="60998">MRLLLICLLSFGLLTTCREVPQLDYTAEKTGTFAQAAIAGPHPKATEVGLEVLKNGGNAIDAAVAAQFAMAVVYPRAGNIGGGGFLVYRDKDGNSETLDYRERAPAAADRDMYLDEEGNVIPGLSTLGHRAVGVPGTVAGIEAMHQKHGSKPWGELVSYAIDLAENGFRLSQAEVDRLKRYHDDFVKFNDNSPFLDTLSVEGTLVQQPELAATLSRIRDNGAKGFYTGKTADLLVAEMKSGGGLITHEDLVNYEATWRTPIRKAYKDYEIISMPPSSSGGVALAQMVEMLEAYPLAEYGFQSAKAVQVTAEAMRRAYADRAEYLGDSDYYHVPIDSLLNDEYLAGRMADFRTDSAGSSDFIGAGLNAVRETYETTHISIIDAQGNAVSITTTLNGNFGSKVIVDGAGFFLNNEMDDFSAKPGVPNMFGLVGKEANAIQPGKRMLSSMTPTIVEKDGELFMVLGAPGGSTIITAVLQTLLNVVEFEMPLAEAVDAPRFHHQWLPDVILHEKTALGNGVKEELADMGYEFREVKYMAVIKALQRMQDGSISAAADKRNPDDDVAGY</sequence>
<comment type="catalytic activity">
    <reaction evidence="2 11">
        <text>glutathione + H2O = L-cysteinylglycine + L-glutamate</text>
        <dbReference type="Rhea" id="RHEA:28807"/>
        <dbReference type="ChEBI" id="CHEBI:15377"/>
        <dbReference type="ChEBI" id="CHEBI:29985"/>
        <dbReference type="ChEBI" id="CHEBI:57925"/>
        <dbReference type="ChEBI" id="CHEBI:61694"/>
        <dbReference type="EC" id="3.4.19.13"/>
    </reaction>
</comment>
<dbReference type="PROSITE" id="PS00462">
    <property type="entry name" value="G_GLU_TRANSPEPTIDASE"/>
    <property type="match status" value="1"/>
</dbReference>
<dbReference type="InterPro" id="IPR051792">
    <property type="entry name" value="GGT_bact"/>
</dbReference>
<dbReference type="Gene3D" id="3.60.20.40">
    <property type="match status" value="1"/>
</dbReference>
<comment type="PTM">
    <text evidence="11">Cleaved by autocatalysis into a large and a small subunit.</text>
</comment>
<evidence type="ECO:0000313" key="12">
    <source>
        <dbReference type="EMBL" id="TXF88396.1"/>
    </source>
</evidence>
<dbReference type="PANTHER" id="PTHR43199:SF1">
    <property type="entry name" value="GLUTATHIONE HYDROLASE PROENZYME"/>
    <property type="match status" value="1"/>
</dbReference>